<dbReference type="InterPro" id="IPR020084">
    <property type="entry name" value="NUDIX_hydrolase_CS"/>
</dbReference>
<dbReference type="PANTHER" id="PTHR11839">
    <property type="entry name" value="UDP/ADP-SUGAR PYROPHOSPHATASE"/>
    <property type="match status" value="1"/>
</dbReference>
<sequence>MSKIDPDKPLPLIHHREIVASSGLFRVERIDLEFSNGAQRQFERMAGSGRGAVMIVPFLDDQTVLLVREYAAGTHSYQLGFPKGLIDPGEQSLQAANRELQEEVGYAANSLTSLHTVSMAPTFFNASMHIIIARDLYPQRLEGDEPEPLEVIPWSIDNFDALLARDDFVEARSISALLLTERWLKEQHD</sequence>
<reference evidence="4 5" key="1">
    <citation type="submission" date="2021-10" db="EMBL/GenBank/DDBJ databases">
        <title>Draft genome of Aestuariibacter halophilus JC2043.</title>
        <authorList>
            <person name="Emsley S.A."/>
            <person name="Pfannmuller K.M."/>
            <person name="Ushijima B."/>
            <person name="Saw J.H."/>
            <person name="Videau P."/>
        </authorList>
    </citation>
    <scope>NUCLEOTIDE SEQUENCE [LARGE SCALE GENOMIC DNA]</scope>
    <source>
        <strain evidence="4 5">JC2043</strain>
    </source>
</reference>
<proteinExistence type="predicted"/>
<keyword evidence="2 4" id="KW-0378">Hydrolase</keyword>
<accession>A0ABS8GCW6</accession>
<dbReference type="NCBIfam" id="NF008736">
    <property type="entry name" value="PRK11762.1"/>
    <property type="match status" value="1"/>
</dbReference>
<dbReference type="GO" id="GO:0016787">
    <property type="term" value="F:hydrolase activity"/>
    <property type="evidence" value="ECO:0007669"/>
    <property type="project" value="UniProtKB-KW"/>
</dbReference>
<dbReference type="SUPFAM" id="SSF55811">
    <property type="entry name" value="Nudix"/>
    <property type="match status" value="1"/>
</dbReference>
<comment type="caution">
    <text evidence="4">The sequence shown here is derived from an EMBL/GenBank/DDBJ whole genome shotgun (WGS) entry which is preliminary data.</text>
</comment>
<evidence type="ECO:0000313" key="5">
    <source>
        <dbReference type="Proteomes" id="UP001520878"/>
    </source>
</evidence>
<name>A0ABS8GCW6_9ALTE</name>
<protein>
    <submittedName>
        <fullName evidence="4">ADP compounds hydrolase NudE</fullName>
        <ecNumber evidence="4">3.6.1.-</ecNumber>
    </submittedName>
</protein>
<organism evidence="4 5">
    <name type="scientific">Fluctibacter halophilus</name>
    <dbReference type="NCBI Taxonomy" id="226011"/>
    <lineage>
        <taxon>Bacteria</taxon>
        <taxon>Pseudomonadati</taxon>
        <taxon>Pseudomonadota</taxon>
        <taxon>Gammaproteobacteria</taxon>
        <taxon>Alteromonadales</taxon>
        <taxon>Alteromonadaceae</taxon>
        <taxon>Fluctibacter</taxon>
    </lineage>
</organism>
<dbReference type="InterPro" id="IPR000086">
    <property type="entry name" value="NUDIX_hydrolase_dom"/>
</dbReference>
<dbReference type="PANTHER" id="PTHR11839:SF12">
    <property type="entry name" value="ADP COMPOUNDS HYDROLASE NUDE"/>
    <property type="match status" value="1"/>
</dbReference>
<evidence type="ECO:0000256" key="1">
    <source>
        <dbReference type="ARBA" id="ARBA00001946"/>
    </source>
</evidence>
<dbReference type="PROSITE" id="PS00893">
    <property type="entry name" value="NUDIX_BOX"/>
    <property type="match status" value="1"/>
</dbReference>
<dbReference type="CDD" id="cd24156">
    <property type="entry name" value="NUDIX_ADPRase_NudE"/>
    <property type="match status" value="1"/>
</dbReference>
<keyword evidence="5" id="KW-1185">Reference proteome</keyword>
<dbReference type="Gene3D" id="3.90.79.10">
    <property type="entry name" value="Nucleoside Triphosphate Pyrophosphohydrolase"/>
    <property type="match status" value="1"/>
</dbReference>
<evidence type="ECO:0000256" key="2">
    <source>
        <dbReference type="ARBA" id="ARBA00022801"/>
    </source>
</evidence>
<dbReference type="RefSeq" id="WP_229160933.1">
    <property type="nucleotide sequence ID" value="NZ_JAJEWP010000003.1"/>
</dbReference>
<feature type="domain" description="Nudix hydrolase" evidence="3">
    <location>
        <begin position="45"/>
        <end position="178"/>
    </location>
</feature>
<comment type="cofactor">
    <cofactor evidence="1">
        <name>Mg(2+)</name>
        <dbReference type="ChEBI" id="CHEBI:18420"/>
    </cofactor>
</comment>
<gene>
    <name evidence="4" type="primary">nudE</name>
    <name evidence="4" type="ORF">LJ739_12385</name>
</gene>
<dbReference type="Proteomes" id="UP001520878">
    <property type="component" value="Unassembled WGS sequence"/>
</dbReference>
<dbReference type="Pfam" id="PF00293">
    <property type="entry name" value="NUDIX"/>
    <property type="match status" value="1"/>
</dbReference>
<dbReference type="InterPro" id="IPR015797">
    <property type="entry name" value="NUDIX_hydrolase-like_dom_sf"/>
</dbReference>
<dbReference type="EC" id="3.6.1.-" evidence="4"/>
<dbReference type="PROSITE" id="PS51462">
    <property type="entry name" value="NUDIX"/>
    <property type="match status" value="1"/>
</dbReference>
<dbReference type="EMBL" id="JAJEWP010000003">
    <property type="protein sequence ID" value="MCC2617041.1"/>
    <property type="molecule type" value="Genomic_DNA"/>
</dbReference>
<evidence type="ECO:0000259" key="3">
    <source>
        <dbReference type="PROSITE" id="PS51462"/>
    </source>
</evidence>
<evidence type="ECO:0000313" key="4">
    <source>
        <dbReference type="EMBL" id="MCC2617041.1"/>
    </source>
</evidence>